<proteinExistence type="predicted"/>
<name>A0A0R1WG42_9LACO</name>
<keyword evidence="2" id="KW-1185">Reference proteome</keyword>
<evidence type="ECO:0000313" key="1">
    <source>
        <dbReference type="EMBL" id="KRM13875.1"/>
    </source>
</evidence>
<dbReference type="Proteomes" id="UP000051315">
    <property type="component" value="Unassembled WGS sequence"/>
</dbReference>
<dbReference type="EMBL" id="AZFX01000002">
    <property type="protein sequence ID" value="KRM13875.1"/>
    <property type="molecule type" value="Genomic_DNA"/>
</dbReference>
<dbReference type="AlphaFoldDB" id="A0A0R1WG42"/>
<organism evidence="1 2">
    <name type="scientific">Lapidilactobacillus concavus DSM 17758</name>
    <dbReference type="NCBI Taxonomy" id="1423735"/>
    <lineage>
        <taxon>Bacteria</taxon>
        <taxon>Bacillati</taxon>
        <taxon>Bacillota</taxon>
        <taxon>Bacilli</taxon>
        <taxon>Lactobacillales</taxon>
        <taxon>Lactobacillaceae</taxon>
        <taxon>Lapidilactobacillus</taxon>
    </lineage>
</organism>
<reference evidence="1 2" key="1">
    <citation type="journal article" date="2015" name="Genome Announc.">
        <title>Expanding the biotechnology potential of lactobacilli through comparative genomics of 213 strains and associated genera.</title>
        <authorList>
            <person name="Sun Z."/>
            <person name="Harris H.M."/>
            <person name="McCann A."/>
            <person name="Guo C."/>
            <person name="Argimon S."/>
            <person name="Zhang W."/>
            <person name="Yang X."/>
            <person name="Jeffery I.B."/>
            <person name="Cooney J.C."/>
            <person name="Kagawa T.F."/>
            <person name="Liu W."/>
            <person name="Song Y."/>
            <person name="Salvetti E."/>
            <person name="Wrobel A."/>
            <person name="Rasinkangas P."/>
            <person name="Parkhill J."/>
            <person name="Rea M.C."/>
            <person name="O'Sullivan O."/>
            <person name="Ritari J."/>
            <person name="Douillard F.P."/>
            <person name="Paul Ross R."/>
            <person name="Yang R."/>
            <person name="Briner A.E."/>
            <person name="Felis G.E."/>
            <person name="de Vos W.M."/>
            <person name="Barrangou R."/>
            <person name="Klaenhammer T.R."/>
            <person name="Caufield P.W."/>
            <person name="Cui Y."/>
            <person name="Zhang H."/>
            <person name="O'Toole P.W."/>
        </authorList>
    </citation>
    <scope>NUCLEOTIDE SEQUENCE [LARGE SCALE GENOMIC DNA]</scope>
    <source>
        <strain evidence="1 2">DSM 17758</strain>
    </source>
</reference>
<dbReference type="STRING" id="1423735.FC15_GL000495"/>
<dbReference type="PATRIC" id="fig|1423735.3.peg.516"/>
<dbReference type="RefSeq" id="WP_057822767.1">
    <property type="nucleotide sequence ID" value="NZ_AZFX01000002.1"/>
</dbReference>
<sequence>MNVFQALKFITVNHQNVSPDQVALTDLNGKPNAVMTDLLHDILTKMYLFVDLEQIEDVGDVIARLARTTPLPQDVLDEYQKALEQAVYQVNFATKKGLVEIVYDDFV</sequence>
<accession>A0A0R1WG42</accession>
<dbReference type="OrthoDB" id="2304331at2"/>
<gene>
    <name evidence="1" type="ORF">FC15_GL000495</name>
</gene>
<protein>
    <submittedName>
        <fullName evidence="1">Uncharacterized protein</fullName>
    </submittedName>
</protein>
<comment type="caution">
    <text evidence="1">The sequence shown here is derived from an EMBL/GenBank/DDBJ whole genome shotgun (WGS) entry which is preliminary data.</text>
</comment>
<evidence type="ECO:0000313" key="2">
    <source>
        <dbReference type="Proteomes" id="UP000051315"/>
    </source>
</evidence>